<proteinExistence type="predicted"/>
<keyword evidence="2" id="KW-1185">Reference proteome</keyword>
<name>A0A9P4XJB0_9HYPO</name>
<reference evidence="1 2" key="1">
    <citation type="submission" date="2018-06" db="EMBL/GenBank/DDBJ databases">
        <title>Genome analysis of cellulolytic fungus Trichoderma lentiforme CFAM-422.</title>
        <authorList>
            <person name="Steindorff A.S."/>
            <person name="Formighieri E.F."/>
            <person name="Midorikawa G.E.O."/>
            <person name="Tamietti M.S."/>
            <person name="Ramos E.Z."/>
            <person name="Silva A.S."/>
            <person name="Bon E.P.S."/>
            <person name="Mendes T.D."/>
            <person name="Damaso M.C.T."/>
            <person name="Favaro L.C.L."/>
        </authorList>
    </citation>
    <scope>NUCLEOTIDE SEQUENCE [LARGE SCALE GENOMIC DNA]</scope>
    <source>
        <strain evidence="1 2">CFAM-422</strain>
    </source>
</reference>
<protein>
    <submittedName>
        <fullName evidence="1">Uncharacterized protein</fullName>
    </submittedName>
</protein>
<sequence>MGRIQEPFMNQAVTSSVEDFQARLYYDLATGIPRKVMWRQKNGEMPDWGGLPKPAYADILAKSSNVILPTLDRSAWSE</sequence>
<evidence type="ECO:0000313" key="2">
    <source>
        <dbReference type="Proteomes" id="UP000801864"/>
    </source>
</evidence>
<dbReference type="EMBL" id="QLNT01000005">
    <property type="protein sequence ID" value="KAF3074149.1"/>
    <property type="molecule type" value="Genomic_DNA"/>
</dbReference>
<gene>
    <name evidence="1" type="ORF">CFAM422_003598</name>
</gene>
<accession>A0A9P4XJB0</accession>
<comment type="caution">
    <text evidence="1">The sequence shown here is derived from an EMBL/GenBank/DDBJ whole genome shotgun (WGS) entry which is preliminary data.</text>
</comment>
<dbReference type="AlphaFoldDB" id="A0A9P4XJB0"/>
<organism evidence="1 2">
    <name type="scientific">Trichoderma lentiforme</name>
    <dbReference type="NCBI Taxonomy" id="1567552"/>
    <lineage>
        <taxon>Eukaryota</taxon>
        <taxon>Fungi</taxon>
        <taxon>Dikarya</taxon>
        <taxon>Ascomycota</taxon>
        <taxon>Pezizomycotina</taxon>
        <taxon>Sordariomycetes</taxon>
        <taxon>Hypocreomycetidae</taxon>
        <taxon>Hypocreales</taxon>
        <taxon>Hypocreaceae</taxon>
        <taxon>Trichoderma</taxon>
    </lineage>
</organism>
<dbReference type="Proteomes" id="UP000801864">
    <property type="component" value="Unassembled WGS sequence"/>
</dbReference>
<evidence type="ECO:0000313" key="1">
    <source>
        <dbReference type="EMBL" id="KAF3074149.1"/>
    </source>
</evidence>